<dbReference type="Pfam" id="PF13584">
    <property type="entry name" value="BatD"/>
    <property type="match status" value="1"/>
</dbReference>
<evidence type="ECO:0000313" key="1">
    <source>
        <dbReference type="EMBL" id="QRH00451.1"/>
    </source>
</evidence>
<gene>
    <name evidence="1" type="ORF">JQC75_11140</name>
</gene>
<proteinExistence type="predicted"/>
<dbReference type="PANTHER" id="PTHR40940">
    <property type="entry name" value="PROTEIN BATD-RELATED"/>
    <property type="match status" value="1"/>
</dbReference>
<sequence>MVRNLILGLALFFFTLPGWALDRIEATVDKNPVGRDESLVLTVIADDEVEANRLDTSALLRNFLVGRTSVSRSTRIINFNSEKETRWQVLLTPRTTGTLTIPSFTIDGVSSAPIRVEVSEQDQVNRDAQYLYIEGELLTPSVYVGQLALYKVKLYLGLDLQRGELSAPQMAGAQIKQLGEDKDGSEIVDGRRFRVIERMYGIIPDKSGSLTLQAPVFEGDVLVPAPRNGGMFNFNESRPMRTTGKNTAIEVLDKPEGWQGHWLVANLVALKEEFPQDIEEFAVGTPITRSITLLASNADETSLPSLNLPLPAELKSYPEKPEIKSFVREGQLVAQLRLTQAIVPTEVGTFELPAIEVPWWNPHLKRREIASIPGRTIRVTGPAPAAPVPTISEATAPTASYWPWLTAFLALGWLATALGWAMSVKRAPASLVPTPSQPQGVSQLKQQLADACRGSDGSAMLSAAADYLSARYGTNITLDKARTLSEPLGKALGQIQRARFGQHGTGNEAPDGASLIAAIEALETKTNTSTAASLGDLNP</sequence>
<dbReference type="InterPro" id="IPR025738">
    <property type="entry name" value="BatD"/>
</dbReference>
<protein>
    <submittedName>
        <fullName evidence="1">Protein BatD</fullName>
    </submittedName>
</protein>
<dbReference type="Proteomes" id="UP000596252">
    <property type="component" value="Chromosome"/>
</dbReference>
<evidence type="ECO:0000313" key="2">
    <source>
        <dbReference type="Proteomes" id="UP000596252"/>
    </source>
</evidence>
<accession>A0ABX7FZG7</accession>
<dbReference type="EMBL" id="CP069213">
    <property type="protein sequence ID" value="QRH00451.1"/>
    <property type="molecule type" value="Genomic_DNA"/>
</dbReference>
<name>A0ABX7FZG7_9GAMM</name>
<reference evidence="1 2" key="1">
    <citation type="journal article" date="2012" name="Antonie Van Leeuwenhoek">
        <title>Shewanella litorisediminis sp. nov., a gammaproteobacterium isolated from a tidal flat sediment.</title>
        <authorList>
            <person name="Lee M.H."/>
            <person name="Yoon J.H."/>
        </authorList>
    </citation>
    <scope>NUCLEOTIDE SEQUENCE [LARGE SCALE GENOMIC DNA]</scope>
    <source>
        <strain evidence="1 2">SMK1-12</strain>
    </source>
</reference>
<dbReference type="RefSeq" id="WP_203324175.1">
    <property type="nucleotide sequence ID" value="NZ_CP069213.1"/>
</dbReference>
<organism evidence="1 2">
    <name type="scientific">Shewanella litorisediminis</name>
    <dbReference type="NCBI Taxonomy" id="1173586"/>
    <lineage>
        <taxon>Bacteria</taxon>
        <taxon>Pseudomonadati</taxon>
        <taxon>Pseudomonadota</taxon>
        <taxon>Gammaproteobacteria</taxon>
        <taxon>Alteromonadales</taxon>
        <taxon>Shewanellaceae</taxon>
        <taxon>Shewanella</taxon>
    </lineage>
</organism>
<dbReference type="PANTHER" id="PTHR40940:SF1">
    <property type="entry name" value="PROTEIN BATD"/>
    <property type="match status" value="1"/>
</dbReference>
<keyword evidence="2" id="KW-1185">Reference proteome</keyword>